<evidence type="ECO:0000256" key="7">
    <source>
        <dbReference type="SAM" id="Coils"/>
    </source>
</evidence>
<evidence type="ECO:0000313" key="9">
    <source>
        <dbReference type="Proteomes" id="UP000290932"/>
    </source>
</evidence>
<evidence type="ECO:0000256" key="6">
    <source>
        <dbReference type="ARBA" id="ARBA00047942"/>
    </source>
</evidence>
<dbReference type="PIRSF" id="PIRSF000398">
    <property type="entry name" value="M_m6A_EcoRV"/>
    <property type="match status" value="1"/>
</dbReference>
<dbReference type="Proteomes" id="UP000290932">
    <property type="component" value="Unassembled WGS sequence"/>
</dbReference>
<gene>
    <name evidence="8" type="ORF">ABH15_02115</name>
</gene>
<comment type="similarity">
    <text evidence="1">Belongs to the N(4)/N(6)-methyltransferase family.</text>
</comment>
<reference evidence="8 9" key="1">
    <citation type="journal article" date="2015" name="Int. J. Syst. Evol. Microbiol.">
        <title>Methanoculleus taiwanensis sp. nov., a methanogen isolated from deep marine sediment at the deformation front area near Taiwan.</title>
        <authorList>
            <person name="Weng C.Y."/>
            <person name="Chen S.C."/>
            <person name="Lai M.C."/>
            <person name="Wu S.Y."/>
            <person name="Lin S."/>
            <person name="Yang T.F."/>
            <person name="Chen P.C."/>
        </authorList>
    </citation>
    <scope>NUCLEOTIDE SEQUENCE [LARGE SCALE GENOMIC DNA]</scope>
    <source>
        <strain evidence="8 9">CYW4</strain>
    </source>
</reference>
<dbReference type="PRINTS" id="PR00505">
    <property type="entry name" value="D12N6MTFRASE"/>
</dbReference>
<dbReference type="InterPro" id="IPR012327">
    <property type="entry name" value="MeTrfase_D12"/>
</dbReference>
<accession>A0A498H253</accession>
<keyword evidence="9" id="KW-1185">Reference proteome</keyword>
<dbReference type="PANTHER" id="PTHR30481:SF3">
    <property type="entry name" value="DNA ADENINE METHYLASE"/>
    <property type="match status" value="1"/>
</dbReference>
<dbReference type="GO" id="GO:0006298">
    <property type="term" value="P:mismatch repair"/>
    <property type="evidence" value="ECO:0007669"/>
    <property type="project" value="TreeGrafter"/>
</dbReference>
<dbReference type="EC" id="2.1.1.72" evidence="2"/>
<sequence length="305" mass="34505">MRSRRQMRSLSARPFLKWAGGKGQLLATLMPRLPADLGSGSVRRYVEPFLGGGAVFFAVAEAYSPEESFLFDVNRELVLTYRAVQQDVERLIEELRALETAYLPLSDDERRGFYYGLRDRFNRAEGSTESTPVSRAAEFLFLNRTCFNGLFRVNSRGRFNVPPGRYQNPRILDEENLRAVSGLLARVTIRQGDFTESLPVVDEQTFIYIDPPYRPLSTTAKFTSYACDAFTDADQIRLAEFCRKADAAGARFMLSNSDPRNTDPDDSFFDDLYSGFSISRVSARRAINRNPDGRGSLTEIVVTNF</sequence>
<evidence type="ECO:0000256" key="1">
    <source>
        <dbReference type="ARBA" id="ARBA00006594"/>
    </source>
</evidence>
<dbReference type="InterPro" id="IPR012263">
    <property type="entry name" value="M_m6A_EcoRV"/>
</dbReference>
<evidence type="ECO:0000313" key="8">
    <source>
        <dbReference type="EMBL" id="RXE56962.1"/>
    </source>
</evidence>
<dbReference type="Gene3D" id="3.40.50.150">
    <property type="entry name" value="Vaccinia Virus protein VP39"/>
    <property type="match status" value="1"/>
</dbReference>
<dbReference type="PROSITE" id="PS00092">
    <property type="entry name" value="N6_MTASE"/>
    <property type="match status" value="1"/>
</dbReference>
<dbReference type="SUPFAM" id="SSF53335">
    <property type="entry name" value="S-adenosyl-L-methionine-dependent methyltransferases"/>
    <property type="match status" value="1"/>
</dbReference>
<dbReference type="GO" id="GO:0032259">
    <property type="term" value="P:methylation"/>
    <property type="evidence" value="ECO:0007669"/>
    <property type="project" value="UniProtKB-KW"/>
</dbReference>
<dbReference type="GO" id="GO:0009307">
    <property type="term" value="P:DNA restriction-modification system"/>
    <property type="evidence" value="ECO:0007669"/>
    <property type="project" value="InterPro"/>
</dbReference>
<evidence type="ECO:0000256" key="2">
    <source>
        <dbReference type="ARBA" id="ARBA00011900"/>
    </source>
</evidence>
<dbReference type="NCBIfam" id="TIGR00571">
    <property type="entry name" value="dam"/>
    <property type="match status" value="1"/>
</dbReference>
<feature type="coiled-coil region" evidence="7">
    <location>
        <begin position="74"/>
        <end position="101"/>
    </location>
</feature>
<dbReference type="GO" id="GO:0043565">
    <property type="term" value="F:sequence-specific DNA binding"/>
    <property type="evidence" value="ECO:0007669"/>
    <property type="project" value="TreeGrafter"/>
</dbReference>
<evidence type="ECO:0000256" key="3">
    <source>
        <dbReference type="ARBA" id="ARBA00022603"/>
    </source>
</evidence>
<dbReference type="Gene3D" id="1.10.1020.10">
    <property type="entry name" value="Adenine-specific Methyltransferase, Domain 2"/>
    <property type="match status" value="1"/>
</dbReference>
<keyword evidence="3 8" id="KW-0489">Methyltransferase</keyword>
<keyword evidence="5" id="KW-0949">S-adenosyl-L-methionine</keyword>
<protein>
    <recommendedName>
        <fullName evidence="2">site-specific DNA-methyltransferase (adenine-specific)</fullName>
        <ecNumber evidence="2">2.1.1.72</ecNumber>
    </recommendedName>
</protein>
<keyword evidence="7" id="KW-0175">Coiled coil</keyword>
<dbReference type="PANTHER" id="PTHR30481">
    <property type="entry name" value="DNA ADENINE METHYLASE"/>
    <property type="match status" value="1"/>
</dbReference>
<organism evidence="8 9">
    <name type="scientific">Methanoculleus taiwanensis</name>
    <dbReference type="NCBI Taxonomy" id="1550565"/>
    <lineage>
        <taxon>Archaea</taxon>
        <taxon>Methanobacteriati</taxon>
        <taxon>Methanobacteriota</taxon>
        <taxon>Stenosarchaea group</taxon>
        <taxon>Methanomicrobia</taxon>
        <taxon>Methanomicrobiales</taxon>
        <taxon>Methanomicrobiaceae</taxon>
        <taxon>Methanoculleus</taxon>
    </lineage>
</organism>
<proteinExistence type="inferred from homology"/>
<dbReference type="InterPro" id="IPR002052">
    <property type="entry name" value="DNA_methylase_N6_adenine_CS"/>
</dbReference>
<dbReference type="InterPro" id="IPR029063">
    <property type="entry name" value="SAM-dependent_MTases_sf"/>
</dbReference>
<dbReference type="Pfam" id="PF02086">
    <property type="entry name" value="MethyltransfD12"/>
    <property type="match status" value="1"/>
</dbReference>
<dbReference type="GO" id="GO:0009007">
    <property type="term" value="F:site-specific DNA-methyltransferase (adenine-specific) activity"/>
    <property type="evidence" value="ECO:0007669"/>
    <property type="project" value="UniProtKB-EC"/>
</dbReference>
<comment type="caution">
    <text evidence="8">The sequence shown here is derived from an EMBL/GenBank/DDBJ whole genome shotgun (WGS) entry which is preliminary data.</text>
</comment>
<dbReference type="EMBL" id="LHQS01000001">
    <property type="protein sequence ID" value="RXE56962.1"/>
    <property type="molecule type" value="Genomic_DNA"/>
</dbReference>
<evidence type="ECO:0000256" key="5">
    <source>
        <dbReference type="ARBA" id="ARBA00022691"/>
    </source>
</evidence>
<evidence type="ECO:0000256" key="4">
    <source>
        <dbReference type="ARBA" id="ARBA00022679"/>
    </source>
</evidence>
<name>A0A498H253_9EURY</name>
<dbReference type="InterPro" id="IPR023095">
    <property type="entry name" value="Ade_MeTrfase_dom_2"/>
</dbReference>
<dbReference type="AlphaFoldDB" id="A0A498H253"/>
<comment type="catalytic activity">
    <reaction evidence="6">
        <text>a 2'-deoxyadenosine in DNA + S-adenosyl-L-methionine = an N(6)-methyl-2'-deoxyadenosine in DNA + S-adenosyl-L-homocysteine + H(+)</text>
        <dbReference type="Rhea" id="RHEA:15197"/>
        <dbReference type="Rhea" id="RHEA-COMP:12418"/>
        <dbReference type="Rhea" id="RHEA-COMP:12419"/>
        <dbReference type="ChEBI" id="CHEBI:15378"/>
        <dbReference type="ChEBI" id="CHEBI:57856"/>
        <dbReference type="ChEBI" id="CHEBI:59789"/>
        <dbReference type="ChEBI" id="CHEBI:90615"/>
        <dbReference type="ChEBI" id="CHEBI:90616"/>
        <dbReference type="EC" id="2.1.1.72"/>
    </reaction>
</comment>
<keyword evidence="4" id="KW-0808">Transferase</keyword>
<dbReference type="GO" id="GO:1904047">
    <property type="term" value="F:S-adenosyl-L-methionine binding"/>
    <property type="evidence" value="ECO:0007669"/>
    <property type="project" value="TreeGrafter"/>
</dbReference>